<comment type="caution">
    <text evidence="12">The sequence shown here is derived from an EMBL/GenBank/DDBJ whole genome shotgun (WGS) entry which is preliminary data.</text>
</comment>
<dbReference type="EMBL" id="PXXK01000296">
    <property type="protein sequence ID" value="RFN46502.1"/>
    <property type="molecule type" value="Genomic_DNA"/>
</dbReference>
<keyword evidence="6 9" id="KW-1133">Transmembrane helix</keyword>
<dbReference type="InterPro" id="IPR007219">
    <property type="entry name" value="XnlR_reg_dom"/>
</dbReference>
<dbReference type="GO" id="GO:0006351">
    <property type="term" value="P:DNA-templated transcription"/>
    <property type="evidence" value="ECO:0007669"/>
    <property type="project" value="InterPro"/>
</dbReference>
<evidence type="ECO:0000256" key="2">
    <source>
        <dbReference type="ARBA" id="ARBA00010992"/>
    </source>
</evidence>
<dbReference type="GO" id="GO:0000981">
    <property type="term" value="F:DNA-binding transcription factor activity, RNA polymerase II-specific"/>
    <property type="evidence" value="ECO:0007669"/>
    <property type="project" value="InterPro"/>
</dbReference>
<gene>
    <name evidence="12" type="ORF">FIE12Z_9262</name>
</gene>
<dbReference type="InterPro" id="IPR036864">
    <property type="entry name" value="Zn2-C6_fun-type_DNA-bd_sf"/>
</dbReference>
<keyword evidence="5" id="KW-0479">Metal-binding</keyword>
<evidence type="ECO:0000256" key="6">
    <source>
        <dbReference type="ARBA" id="ARBA00022989"/>
    </source>
</evidence>
<feature type="transmembrane region" description="Helical" evidence="9">
    <location>
        <begin position="98"/>
        <end position="116"/>
    </location>
</feature>
<dbReference type="GO" id="GO:0008270">
    <property type="term" value="F:zinc ion binding"/>
    <property type="evidence" value="ECO:0007669"/>
    <property type="project" value="InterPro"/>
</dbReference>
<dbReference type="Pfam" id="PF00083">
    <property type="entry name" value="Sugar_tr"/>
    <property type="match status" value="1"/>
</dbReference>
<comment type="subcellular location">
    <subcellularLocation>
        <location evidence="1">Membrane</location>
        <topology evidence="1">Multi-pass membrane protein</topology>
    </subcellularLocation>
</comment>
<dbReference type="SUPFAM" id="SSF57701">
    <property type="entry name" value="Zn2/Cys6 DNA-binding domain"/>
    <property type="match status" value="1"/>
</dbReference>
<dbReference type="GO" id="GO:0016020">
    <property type="term" value="C:membrane"/>
    <property type="evidence" value="ECO:0007669"/>
    <property type="project" value="UniProtKB-SubCell"/>
</dbReference>
<dbReference type="Pfam" id="PF04082">
    <property type="entry name" value="Fungal_trans"/>
    <property type="match status" value="1"/>
</dbReference>
<dbReference type="InterPro" id="IPR005828">
    <property type="entry name" value="MFS_sugar_transport-like"/>
</dbReference>
<reference evidence="12 13" key="1">
    <citation type="journal article" date="2018" name="PLoS Pathog.">
        <title>Evolution of structural diversity of trichothecenes, a family of toxins produced by plant pathogenic and entomopathogenic fungi.</title>
        <authorList>
            <person name="Proctor R.H."/>
            <person name="McCormick S.P."/>
            <person name="Kim H.S."/>
            <person name="Cardoza R.E."/>
            <person name="Stanley A.M."/>
            <person name="Lindo L."/>
            <person name="Kelly A."/>
            <person name="Brown D.W."/>
            <person name="Lee T."/>
            <person name="Vaughan M.M."/>
            <person name="Alexander N.J."/>
            <person name="Busman M."/>
            <person name="Gutierrez S."/>
        </authorList>
    </citation>
    <scope>NUCLEOTIDE SEQUENCE [LARGE SCALE GENOMIC DNA]</scope>
    <source>
        <strain evidence="12 13">NRRL 13405</strain>
    </source>
</reference>
<keyword evidence="4 9" id="KW-0812">Transmembrane</keyword>
<dbReference type="SMART" id="SM00066">
    <property type="entry name" value="GAL4"/>
    <property type="match status" value="1"/>
</dbReference>
<keyword evidence="7 9" id="KW-0472">Membrane</keyword>
<dbReference type="InterPro" id="IPR003663">
    <property type="entry name" value="Sugar/inositol_transpt"/>
</dbReference>
<dbReference type="CDD" id="cd12148">
    <property type="entry name" value="fungal_TF_MHR"/>
    <property type="match status" value="1"/>
</dbReference>
<feature type="transmembrane region" description="Helical" evidence="9">
    <location>
        <begin position="186"/>
        <end position="207"/>
    </location>
</feature>
<evidence type="ECO:0000259" key="11">
    <source>
        <dbReference type="PROSITE" id="PS50850"/>
    </source>
</evidence>
<dbReference type="NCBIfam" id="TIGR00879">
    <property type="entry name" value="SP"/>
    <property type="match status" value="1"/>
</dbReference>
<dbReference type="GO" id="GO:0003677">
    <property type="term" value="F:DNA binding"/>
    <property type="evidence" value="ECO:0007669"/>
    <property type="project" value="InterPro"/>
</dbReference>
<evidence type="ECO:0000256" key="8">
    <source>
        <dbReference type="ARBA" id="ARBA00023242"/>
    </source>
</evidence>
<name>A0A395MEY4_9HYPO</name>
<keyword evidence="3" id="KW-0813">Transport</keyword>
<feature type="transmembrane region" description="Helical" evidence="9">
    <location>
        <begin position="371"/>
        <end position="395"/>
    </location>
</feature>
<dbReference type="PANTHER" id="PTHR48022:SF45">
    <property type="entry name" value="MAJOR FACILITATOR SUPERFAMILY (MFS) PROFILE DOMAIN-CONTAINING PROTEIN-RELATED"/>
    <property type="match status" value="1"/>
</dbReference>
<dbReference type="PANTHER" id="PTHR48022">
    <property type="entry name" value="PLASTIDIC GLUCOSE TRANSPORTER 4"/>
    <property type="match status" value="1"/>
</dbReference>
<dbReference type="InterPro" id="IPR020846">
    <property type="entry name" value="MFS_dom"/>
</dbReference>
<sequence length="1225" mass="135167">MSFFGFRGRKLQMAQIWAVILPCYLLFGYNNSIAGGFLSLPSWVETFPALDTVRTKGETKNHNSTLQGTVVAIYTLGCLFGCLSCIWLGDKLGRKKTIIFGALINTIGAALQVSSYSLPQLIIGRLVSGYGFGHITATAPNWQAECSGAAHRGAAVMLEGLFISLGLAIGGWTNLGMSFHHGSVTFRFPMALSGVLSIIIMLTTPLLPESPRWLTKKGRVDRARRVLADLTNTDITSVEVQEAISEIEISLSLAGEAKVKDIFHNGPLRLFHRMCLACAAQCFQQMSGINALAFYQAKIFEDYLGQTPRAAKIIAASVFTWQTICSPIGVLTVDRFGRRKLMIVSSLGMGVCMAVIAGGSSQPSNTASVGVAAAFIFLFSLFFPTGFLGLTFLYAAEISPLSHRVPITAMSTATAWLFNFIVAEITPIGLATLKYKYYIIYAAINICLTFPCVYFFFPETSGLHLEEVDAIFTDSNNIFEIVSIARLRGTYAVRSNIDKAKEGKKEVTEIEKRIPTLQNFGQVSSYLTGGGESSHPPSLTHYNPQRCAAMSDAQVESASERPARRHPRGLVACLRCKSRKQRCDNVYPACSNCHDAGQKCSYGARQALPAEYVKSLERQVSKLQQELALSRQNVVSPTSNSSLQQQQTLPMVPSMNKRTSLRETATSDLEASAGIVAPSPDSFLGTSSGYPLTRLLRSALPSVDAHQGDRAVALHEVDAATCSSAAVPLNGGQQAQNDLFSRGSDLPIKEVGDKLIEAYYARVHPKHPFLARKRVQSLHEARHELIPAHKAARSEGVRTKCDYATLQLVYAIGARYLQLSNDDDHSSPTRHYTCAIADADFIFSTGSLESLETMLLLTIYQLRSPTGPSVWWMIETTMRYCIDHGLHRQSSNLSPSLDERRKRIFWTAYMLERSVARTMGRPHSISDRDIDVPLPANIDDELDTDEAILAAIAESNEYPSRITTLTPAIHIFQLQQIDSKISHTVCRVDKDVSTIKPHKVARLRDALEEWKVGIPQTGPENKPHPYLTTDYHMIQYHKAIILLNLPLLPTLTPENPTFHEIVQSAGQICILSKRLHDQQTYISFSLLSLHANFIAGLVMVYCFCLDSSIFSPKFSSSVRACSTMLYIISERWPRAVQARKAFDRLVAATIECDGEPSAGLMRSEDNLPLPQDGYQPALSSGEVGYPEVWNSFESILGDHQIDPGTWMHDSIFDTIGTFQPMDWTE</sequence>
<dbReference type="Gene3D" id="1.20.1250.20">
    <property type="entry name" value="MFS general substrate transporter like domains"/>
    <property type="match status" value="1"/>
</dbReference>
<dbReference type="CDD" id="cd00067">
    <property type="entry name" value="GAL4"/>
    <property type="match status" value="1"/>
</dbReference>
<dbReference type="InterPro" id="IPR005829">
    <property type="entry name" value="Sugar_transporter_CS"/>
</dbReference>
<keyword evidence="8" id="KW-0539">Nucleus</keyword>
<dbReference type="Pfam" id="PF00172">
    <property type="entry name" value="Zn_clus"/>
    <property type="match status" value="1"/>
</dbReference>
<dbReference type="PROSITE" id="PS50850">
    <property type="entry name" value="MFS"/>
    <property type="match status" value="1"/>
</dbReference>
<evidence type="ECO:0000313" key="12">
    <source>
        <dbReference type="EMBL" id="RFN46502.1"/>
    </source>
</evidence>
<feature type="transmembrane region" description="Helical" evidence="9">
    <location>
        <begin position="64"/>
        <end position="86"/>
    </location>
</feature>
<keyword evidence="13" id="KW-1185">Reference proteome</keyword>
<evidence type="ECO:0000256" key="5">
    <source>
        <dbReference type="ARBA" id="ARBA00022723"/>
    </source>
</evidence>
<feature type="transmembrane region" description="Helical" evidence="9">
    <location>
        <begin position="16"/>
        <end position="44"/>
    </location>
</feature>
<dbReference type="Proteomes" id="UP000265631">
    <property type="component" value="Unassembled WGS sequence"/>
</dbReference>
<feature type="transmembrane region" description="Helical" evidence="9">
    <location>
        <begin position="407"/>
        <end position="431"/>
    </location>
</feature>
<feature type="domain" description="Major facilitator superfamily (MFS) profile" evidence="11">
    <location>
        <begin position="16"/>
        <end position="461"/>
    </location>
</feature>
<evidence type="ECO:0000256" key="7">
    <source>
        <dbReference type="ARBA" id="ARBA00023136"/>
    </source>
</evidence>
<dbReference type="InterPro" id="IPR050360">
    <property type="entry name" value="MFS_Sugar_Transporters"/>
</dbReference>
<dbReference type="PRINTS" id="PR00171">
    <property type="entry name" value="SUGRTRNSPORT"/>
</dbReference>
<feature type="transmembrane region" description="Helical" evidence="9">
    <location>
        <begin position="341"/>
        <end position="359"/>
    </location>
</feature>
<evidence type="ECO:0008006" key="14">
    <source>
        <dbReference type="Google" id="ProtNLM"/>
    </source>
</evidence>
<evidence type="ECO:0000256" key="4">
    <source>
        <dbReference type="ARBA" id="ARBA00022692"/>
    </source>
</evidence>
<dbReference type="GO" id="GO:0005351">
    <property type="term" value="F:carbohydrate:proton symporter activity"/>
    <property type="evidence" value="ECO:0007669"/>
    <property type="project" value="TreeGrafter"/>
</dbReference>
<evidence type="ECO:0000256" key="3">
    <source>
        <dbReference type="ARBA" id="ARBA00022448"/>
    </source>
</evidence>
<dbReference type="SUPFAM" id="SSF103473">
    <property type="entry name" value="MFS general substrate transporter"/>
    <property type="match status" value="1"/>
</dbReference>
<dbReference type="PROSITE" id="PS50048">
    <property type="entry name" value="ZN2_CY6_FUNGAL_2"/>
    <property type="match status" value="1"/>
</dbReference>
<accession>A0A395MEY4</accession>
<evidence type="ECO:0000256" key="9">
    <source>
        <dbReference type="SAM" id="Phobius"/>
    </source>
</evidence>
<evidence type="ECO:0000256" key="1">
    <source>
        <dbReference type="ARBA" id="ARBA00004141"/>
    </source>
</evidence>
<feature type="domain" description="Zn(2)-C6 fungal-type" evidence="10">
    <location>
        <begin position="572"/>
        <end position="602"/>
    </location>
</feature>
<evidence type="ECO:0000259" key="10">
    <source>
        <dbReference type="PROSITE" id="PS50048"/>
    </source>
</evidence>
<dbReference type="PROSITE" id="PS00463">
    <property type="entry name" value="ZN2_CY6_FUNGAL_1"/>
    <property type="match status" value="1"/>
</dbReference>
<protein>
    <recommendedName>
        <fullName evidence="14">Major facilitator superfamily (MFS) profile domain-containing protein</fullName>
    </recommendedName>
</protein>
<organism evidence="12 13">
    <name type="scientific">Fusarium flagelliforme</name>
    <dbReference type="NCBI Taxonomy" id="2675880"/>
    <lineage>
        <taxon>Eukaryota</taxon>
        <taxon>Fungi</taxon>
        <taxon>Dikarya</taxon>
        <taxon>Ascomycota</taxon>
        <taxon>Pezizomycotina</taxon>
        <taxon>Sordariomycetes</taxon>
        <taxon>Hypocreomycetidae</taxon>
        <taxon>Hypocreales</taxon>
        <taxon>Nectriaceae</taxon>
        <taxon>Fusarium</taxon>
        <taxon>Fusarium incarnatum-equiseti species complex</taxon>
    </lineage>
</organism>
<dbReference type="PROSITE" id="PS00216">
    <property type="entry name" value="SUGAR_TRANSPORT_1"/>
    <property type="match status" value="1"/>
</dbReference>
<feature type="transmembrane region" description="Helical" evidence="9">
    <location>
        <begin position="437"/>
        <end position="457"/>
    </location>
</feature>
<dbReference type="InterPro" id="IPR001138">
    <property type="entry name" value="Zn2Cys6_DnaBD"/>
</dbReference>
<comment type="similarity">
    <text evidence="2">Belongs to the major facilitator superfamily. Sugar transporter (TC 2.A.1.1) family.</text>
</comment>
<proteinExistence type="inferred from homology"/>
<feature type="transmembrane region" description="Helical" evidence="9">
    <location>
        <begin position="154"/>
        <end position="174"/>
    </location>
</feature>
<evidence type="ECO:0000313" key="13">
    <source>
        <dbReference type="Proteomes" id="UP000265631"/>
    </source>
</evidence>
<dbReference type="InterPro" id="IPR036259">
    <property type="entry name" value="MFS_trans_sf"/>
</dbReference>
<dbReference type="AlphaFoldDB" id="A0A395MEY4"/>
<dbReference type="SMART" id="SM00906">
    <property type="entry name" value="Fungal_trans"/>
    <property type="match status" value="1"/>
</dbReference>
<dbReference type="Gene3D" id="4.10.240.10">
    <property type="entry name" value="Zn(2)-C6 fungal-type DNA-binding domain"/>
    <property type="match status" value="1"/>
</dbReference>